<evidence type="ECO:0000313" key="1">
    <source>
        <dbReference type="EMBL" id="KFO38485.1"/>
    </source>
</evidence>
<proteinExistence type="predicted"/>
<name>A0A091E791_FUKDA</name>
<keyword evidence="2" id="KW-1185">Reference proteome</keyword>
<organism evidence="1 2">
    <name type="scientific">Fukomys damarensis</name>
    <name type="common">Damaraland mole rat</name>
    <name type="synonym">Cryptomys damarensis</name>
    <dbReference type="NCBI Taxonomy" id="885580"/>
    <lineage>
        <taxon>Eukaryota</taxon>
        <taxon>Metazoa</taxon>
        <taxon>Chordata</taxon>
        <taxon>Craniata</taxon>
        <taxon>Vertebrata</taxon>
        <taxon>Euteleostomi</taxon>
        <taxon>Mammalia</taxon>
        <taxon>Eutheria</taxon>
        <taxon>Euarchontoglires</taxon>
        <taxon>Glires</taxon>
        <taxon>Rodentia</taxon>
        <taxon>Hystricomorpha</taxon>
        <taxon>Bathyergidae</taxon>
        <taxon>Fukomys</taxon>
    </lineage>
</organism>
<dbReference type="Proteomes" id="UP000028990">
    <property type="component" value="Unassembled WGS sequence"/>
</dbReference>
<dbReference type="EMBL" id="KN120510">
    <property type="protein sequence ID" value="KFO38485.1"/>
    <property type="molecule type" value="Genomic_DNA"/>
</dbReference>
<sequence length="199" mass="21206">MARVLCRWGLWGVSKAAERQRTLETLGQLERGGRSFCYPLGALEPRDTSSCSATARAVQEQSPAQAQGTCGGCRAQASSSAVISECVYVPMSTVCLSRFTVHAVSGVGPEGEQSQVDLDAVNHKPQAVCNHLERTVHQCVVSTGAQRSQYLTALAQLERGGRRGVEVLLVQAQRSKAARGASLSPPHVWAAVLTSRSCN</sequence>
<gene>
    <name evidence="1" type="ORF">H920_00134</name>
</gene>
<evidence type="ECO:0000313" key="2">
    <source>
        <dbReference type="Proteomes" id="UP000028990"/>
    </source>
</evidence>
<reference evidence="1 2" key="1">
    <citation type="submission" date="2013-11" db="EMBL/GenBank/DDBJ databases">
        <title>The Damaraland mole rat (Fukomys damarensis) genome and evolution of African mole rats.</title>
        <authorList>
            <person name="Gladyshev V.N."/>
            <person name="Fang X."/>
        </authorList>
    </citation>
    <scope>NUCLEOTIDE SEQUENCE [LARGE SCALE GENOMIC DNA]</scope>
    <source>
        <tissue evidence="1">Liver</tissue>
    </source>
</reference>
<protein>
    <submittedName>
        <fullName evidence="1">Uncharacterized protein</fullName>
    </submittedName>
</protein>
<accession>A0A091E791</accession>
<dbReference type="AlphaFoldDB" id="A0A091E791"/>